<feature type="compositionally biased region" description="Low complexity" evidence="1">
    <location>
        <begin position="1126"/>
        <end position="1135"/>
    </location>
</feature>
<dbReference type="Proteomes" id="UP000765509">
    <property type="component" value="Unassembled WGS sequence"/>
</dbReference>
<name>A0A9Q3GIY3_9BASI</name>
<evidence type="ECO:0000256" key="1">
    <source>
        <dbReference type="SAM" id="MobiDB-lite"/>
    </source>
</evidence>
<feature type="compositionally biased region" description="Polar residues" evidence="1">
    <location>
        <begin position="778"/>
        <end position="844"/>
    </location>
</feature>
<keyword evidence="3" id="KW-1185">Reference proteome</keyword>
<evidence type="ECO:0000313" key="2">
    <source>
        <dbReference type="EMBL" id="MBW0469193.1"/>
    </source>
</evidence>
<protein>
    <submittedName>
        <fullName evidence="2">Uncharacterized protein</fullName>
    </submittedName>
</protein>
<gene>
    <name evidence="2" type="ORF">O181_008908</name>
</gene>
<dbReference type="OrthoDB" id="2506207at2759"/>
<accession>A0A9Q3GIY3</accession>
<reference evidence="2" key="1">
    <citation type="submission" date="2021-03" db="EMBL/GenBank/DDBJ databases">
        <title>Draft genome sequence of rust myrtle Austropuccinia psidii MF-1, a brazilian biotype.</title>
        <authorList>
            <person name="Quecine M.C."/>
            <person name="Pachon D.M.R."/>
            <person name="Bonatelli M.L."/>
            <person name="Correr F.H."/>
            <person name="Franceschini L.M."/>
            <person name="Leite T.F."/>
            <person name="Margarido G.R.A."/>
            <person name="Almeida C.A."/>
            <person name="Ferrarezi J.A."/>
            <person name="Labate C.A."/>
        </authorList>
    </citation>
    <scope>NUCLEOTIDE SEQUENCE</scope>
    <source>
        <strain evidence="2">MF-1</strain>
    </source>
</reference>
<evidence type="ECO:0000313" key="3">
    <source>
        <dbReference type="Proteomes" id="UP000765509"/>
    </source>
</evidence>
<organism evidence="2 3">
    <name type="scientific">Austropuccinia psidii MF-1</name>
    <dbReference type="NCBI Taxonomy" id="1389203"/>
    <lineage>
        <taxon>Eukaryota</taxon>
        <taxon>Fungi</taxon>
        <taxon>Dikarya</taxon>
        <taxon>Basidiomycota</taxon>
        <taxon>Pucciniomycotina</taxon>
        <taxon>Pucciniomycetes</taxon>
        <taxon>Pucciniales</taxon>
        <taxon>Sphaerophragmiaceae</taxon>
        <taxon>Austropuccinia</taxon>
    </lineage>
</organism>
<sequence>MTLHALDLKTLSHSHSHFHFHFQFHPIPSTFHPIPSTFCQLHSSQLVICFLPAKLIQSSSKFKAISQPSSDFNLALLPCRSSVTHPLGASPGGCQSACSRVRHPQPSLPSFASVLGCLHSVLDHPHLERAVCYPFDPRWFHPYAHRSLDSPIFEFYDNLALAESLALFSGRGLDFSCFTPEQEEAALIILRDRLISEDKLVQKDLLERYVRFCRQASQSYPPLPITGLKACIYIIRALKKPIESIIQERLATVIESWRVILTQEVDPKLAGSESIWTSKPLRQLCNLQEVSGSNQVFQTENGVSGPSSMANQPNVIDLLSPALDFSSNQLNTLASNSLNTSVPQTGQLGTFSNPFTLDCDQTDQSAPVSNDRCIPVSSHQSEHAINPQLLNQIDTSFQTNLQSQKLNQQQHSLELITPNPLSHQSSHPIPTFSRPNYHQALNPTPSDRLAISSSYQRHPHADPISSARLSYQPSAFSSVQQFDQPPNQSFDTTFGHQLGHPPSAFIPPSSVTQHPSRFLIPHIVNTNHLPSTALAEWQHALRQLDLALTELFQMCPLFPPPPLEAASLYRPKPYSPSYQWTPQSLPCYIFPSWPKSGRGLVQNLKGILDWPPSIPILAFKPRQEEPISQTPSSTFIPGPSKSGIETSDSSPVEKRPSQIIQTSSFIKDQLSSNQQSVDPTSSISSTPLPPSNLNSNNSVSCPSTSIHGGQNNLRGMVSSRSHTNLSSSEPPQSLRVTEVQKTKFINTYNQLDPASQAKIEATLKKNNLWELIKLIPSSSQTSLKPSDPQATISTTHLDTPANSIPSNSTLPQKPSKTNSNFSPNPSQITSQTLPPSHSAGNQSVPPLVPQIAITPDTNLANCDATFDQRLDPIMIKMVTAMLSTGPQPSAVLTTAFASLGINNKEMILSHLKALAVCIQSPNGILWKLSNSADPPVATPLPPSASLKNCQTNPQTLQHIPNYPINESIRSNGKTVVTAIRQANSSPLNGSQDSPTEKLNSKPLQVPIQNLNNEIQSHLATVKNNDPTVILITEDSPISSGNIQKVVAPKLVEMSPNKANDDDPPSLTIKRVSKRLHSDQTSALGQSKHFKKTSLKPVKISIEQIVIDDPEPQKSSSSSIHDDESNDSSSFTNSLSPQHPTKRLSSAPKLAFRSNSALKKAPVKFEPNTFQDHLPGFPDVNPAVQNKGSAAKILARYPADQQMSPIRTFVPIWRAKRS</sequence>
<comment type="caution">
    <text evidence="2">The sequence shown here is derived from an EMBL/GenBank/DDBJ whole genome shotgun (WGS) entry which is preliminary data.</text>
</comment>
<feature type="compositionally biased region" description="Polar residues" evidence="1">
    <location>
        <begin position="704"/>
        <end position="735"/>
    </location>
</feature>
<dbReference type="AlphaFoldDB" id="A0A9Q3GIY3"/>
<feature type="region of interest" description="Disordered" evidence="1">
    <location>
        <begin position="778"/>
        <end position="849"/>
    </location>
</feature>
<dbReference type="EMBL" id="AVOT02002107">
    <property type="protein sequence ID" value="MBW0469193.1"/>
    <property type="molecule type" value="Genomic_DNA"/>
</dbReference>
<feature type="region of interest" description="Disordered" evidence="1">
    <location>
        <begin position="627"/>
        <end position="736"/>
    </location>
</feature>
<feature type="region of interest" description="Disordered" evidence="1">
    <location>
        <begin position="1104"/>
        <end position="1148"/>
    </location>
</feature>
<feature type="compositionally biased region" description="Polar residues" evidence="1">
    <location>
        <begin position="658"/>
        <end position="678"/>
    </location>
</feature>
<feature type="compositionally biased region" description="Low complexity" evidence="1">
    <location>
        <begin position="679"/>
        <end position="703"/>
    </location>
</feature>
<proteinExistence type="predicted"/>